<evidence type="ECO:0008006" key="4">
    <source>
        <dbReference type="Google" id="ProtNLM"/>
    </source>
</evidence>
<dbReference type="Proteomes" id="UP001151529">
    <property type="component" value="Chromosome 12"/>
</dbReference>
<comment type="caution">
    <text evidence="2">The sequence shown here is derived from an EMBL/GenBank/DDBJ whole genome shotgun (WGS) entry which is preliminary data.</text>
</comment>
<sequence length="104" mass="11508">MQPVLAATPQMDVPVAATATSTAKYRTATDGIDIMHPPSSETVVMETIDYAEGDNERDSRPPVMVAESGERSGKKRFRTKFTAEQREKMMEFAEKLGVEAAKER</sequence>
<dbReference type="EMBL" id="JAPFFL010000018">
    <property type="protein sequence ID" value="KAJ6672724.1"/>
    <property type="molecule type" value="Genomic_DNA"/>
</dbReference>
<evidence type="ECO:0000313" key="3">
    <source>
        <dbReference type="Proteomes" id="UP001151529"/>
    </source>
</evidence>
<dbReference type="OrthoDB" id="1884189at2759"/>
<proteinExistence type="predicted"/>
<dbReference type="SUPFAM" id="SSF46689">
    <property type="entry name" value="Homeodomain-like"/>
    <property type="match status" value="1"/>
</dbReference>
<dbReference type="Gene3D" id="1.10.10.60">
    <property type="entry name" value="Homeodomain-like"/>
    <property type="match status" value="1"/>
</dbReference>
<evidence type="ECO:0000256" key="1">
    <source>
        <dbReference type="SAM" id="MobiDB-lite"/>
    </source>
</evidence>
<reference evidence="2" key="2">
    <citation type="journal article" date="2023" name="Int. J. Mol. Sci.">
        <title>De Novo Assembly and Annotation of 11 Diverse Shrub Willow (Salix) Genomes Reveals Novel Gene Organization in Sex-Linked Regions.</title>
        <authorList>
            <person name="Hyden B."/>
            <person name="Feng K."/>
            <person name="Yates T.B."/>
            <person name="Jawdy S."/>
            <person name="Cereghino C."/>
            <person name="Smart L.B."/>
            <person name="Muchero W."/>
        </authorList>
    </citation>
    <scope>NUCLEOTIDE SEQUENCE [LARGE SCALE GENOMIC DNA]</scope>
    <source>
        <tissue evidence="2">Shoot tip</tissue>
    </source>
</reference>
<reference evidence="2" key="1">
    <citation type="submission" date="2022-11" db="EMBL/GenBank/DDBJ databases">
        <authorList>
            <person name="Hyden B.L."/>
            <person name="Feng K."/>
            <person name="Yates T."/>
            <person name="Jawdy S."/>
            <person name="Smart L.B."/>
            <person name="Muchero W."/>
        </authorList>
    </citation>
    <scope>NUCLEOTIDE SEQUENCE</scope>
    <source>
        <tissue evidence="2">Shoot tip</tissue>
    </source>
</reference>
<gene>
    <name evidence="2" type="ORF">OIU85_014006</name>
</gene>
<dbReference type="AlphaFoldDB" id="A0A9Q0SCJ3"/>
<name>A0A9Q0SCJ3_SALVM</name>
<keyword evidence="3" id="KW-1185">Reference proteome</keyword>
<protein>
    <recommendedName>
        <fullName evidence="4">Homeobox domain-containing protein</fullName>
    </recommendedName>
</protein>
<accession>A0A9Q0SCJ3</accession>
<organism evidence="2 3">
    <name type="scientific">Salix viminalis</name>
    <name type="common">Common osier</name>
    <name type="synonym">Basket willow</name>
    <dbReference type="NCBI Taxonomy" id="40686"/>
    <lineage>
        <taxon>Eukaryota</taxon>
        <taxon>Viridiplantae</taxon>
        <taxon>Streptophyta</taxon>
        <taxon>Embryophyta</taxon>
        <taxon>Tracheophyta</taxon>
        <taxon>Spermatophyta</taxon>
        <taxon>Magnoliopsida</taxon>
        <taxon>eudicotyledons</taxon>
        <taxon>Gunneridae</taxon>
        <taxon>Pentapetalae</taxon>
        <taxon>rosids</taxon>
        <taxon>fabids</taxon>
        <taxon>Malpighiales</taxon>
        <taxon>Salicaceae</taxon>
        <taxon>Saliceae</taxon>
        <taxon>Salix</taxon>
    </lineage>
</organism>
<feature type="region of interest" description="Disordered" evidence="1">
    <location>
        <begin position="53"/>
        <end position="77"/>
    </location>
</feature>
<dbReference type="InterPro" id="IPR009057">
    <property type="entry name" value="Homeodomain-like_sf"/>
</dbReference>
<evidence type="ECO:0000313" key="2">
    <source>
        <dbReference type="EMBL" id="KAJ6672724.1"/>
    </source>
</evidence>